<evidence type="ECO:0000256" key="3">
    <source>
        <dbReference type="ARBA" id="ARBA00022679"/>
    </source>
</evidence>
<evidence type="ECO:0000256" key="5">
    <source>
        <dbReference type="ARBA" id="ARBA00050607"/>
    </source>
</evidence>
<dbReference type="InterPro" id="IPR004616">
    <property type="entry name" value="Leu/Phe-tRNA_Trfase"/>
</dbReference>
<evidence type="ECO:0000256" key="2">
    <source>
        <dbReference type="ARBA" id="ARBA00022490"/>
    </source>
</evidence>
<proteinExistence type="inferred from homology"/>
<dbReference type="FunFam" id="3.40.630.70:FF:000001">
    <property type="entry name" value="Leucyl/phenylalanyl-tRNA--protein transferase"/>
    <property type="match status" value="1"/>
</dbReference>
<dbReference type="InterPro" id="IPR016181">
    <property type="entry name" value="Acyl_CoA_acyltransferase"/>
</dbReference>
<accession>A0AAN1T0Z0</accession>
<gene>
    <name evidence="15 16" type="primary">aat</name>
    <name evidence="16" type="ORF">FGKAn22_19240</name>
</gene>
<comment type="similarity">
    <text evidence="9 15">Belongs to the L/F-transferase family.</text>
</comment>
<dbReference type="InterPro" id="IPR042221">
    <property type="entry name" value="Leu/Phe-tRNA_Trfase_N"/>
</dbReference>
<protein>
    <recommendedName>
        <fullName evidence="11 15">Leucyl/phenylalanyl-tRNA--protein transferase</fullName>
        <ecNumber evidence="10 15">2.3.2.6</ecNumber>
    </recommendedName>
    <alternativeName>
        <fullName evidence="12 15">L/F-transferase</fullName>
    </alternativeName>
    <alternativeName>
        <fullName evidence="13 15">Leucyltransferase</fullName>
    </alternativeName>
    <alternativeName>
        <fullName evidence="14 15">Phenyalanyltransferase</fullName>
    </alternativeName>
</protein>
<dbReference type="FunFam" id="3.30.70.3550:FF:000001">
    <property type="entry name" value="Leucyl/phenylalanyl-tRNA--protein transferase"/>
    <property type="match status" value="1"/>
</dbReference>
<evidence type="ECO:0000256" key="9">
    <source>
        <dbReference type="ARBA" id="ARBA00061535"/>
    </source>
</evidence>
<evidence type="ECO:0000256" key="6">
    <source>
        <dbReference type="ARBA" id="ARBA00050652"/>
    </source>
</evidence>
<dbReference type="PANTHER" id="PTHR30098:SF2">
    <property type="entry name" value="LEUCYL_PHENYLALANYL-TRNA--PROTEIN TRANSFERASE"/>
    <property type="match status" value="1"/>
</dbReference>
<keyword evidence="17" id="KW-1185">Reference proteome</keyword>
<dbReference type="NCBIfam" id="TIGR00667">
    <property type="entry name" value="aat"/>
    <property type="match status" value="1"/>
</dbReference>
<comment type="catalytic activity">
    <reaction evidence="6 15">
        <text>N-terminal L-arginyl-[protein] + L-leucyl-tRNA(Leu) = N-terminal L-leucyl-L-arginyl-[protein] + tRNA(Leu) + H(+)</text>
        <dbReference type="Rhea" id="RHEA:50416"/>
        <dbReference type="Rhea" id="RHEA-COMP:9613"/>
        <dbReference type="Rhea" id="RHEA-COMP:9622"/>
        <dbReference type="Rhea" id="RHEA-COMP:12672"/>
        <dbReference type="Rhea" id="RHEA-COMP:12673"/>
        <dbReference type="ChEBI" id="CHEBI:15378"/>
        <dbReference type="ChEBI" id="CHEBI:64719"/>
        <dbReference type="ChEBI" id="CHEBI:78442"/>
        <dbReference type="ChEBI" id="CHEBI:78494"/>
        <dbReference type="ChEBI" id="CHEBI:133044"/>
        <dbReference type="EC" id="2.3.2.6"/>
    </reaction>
</comment>
<keyword evidence="3 15" id="KW-0808">Transferase</keyword>
<evidence type="ECO:0000313" key="17">
    <source>
        <dbReference type="Proteomes" id="UP001319121"/>
    </source>
</evidence>
<keyword evidence="2 15" id="KW-0963">Cytoplasm</keyword>
<dbReference type="Gene3D" id="3.40.630.70">
    <property type="entry name" value="Leucyl/phenylalanyl-tRNA-protein transferase, C-terminal domain"/>
    <property type="match status" value="1"/>
</dbReference>
<evidence type="ECO:0000256" key="11">
    <source>
        <dbReference type="ARBA" id="ARBA00074372"/>
    </source>
</evidence>
<evidence type="ECO:0000313" key="16">
    <source>
        <dbReference type="EMBL" id="BBJ00232.1"/>
    </source>
</evidence>
<dbReference type="GO" id="GO:0030163">
    <property type="term" value="P:protein catabolic process"/>
    <property type="evidence" value="ECO:0007669"/>
    <property type="project" value="UniProtKB-UniRule"/>
</dbReference>
<dbReference type="RefSeq" id="WP_212785480.1">
    <property type="nucleotide sequence ID" value="NZ_AP019536.1"/>
</dbReference>
<evidence type="ECO:0000256" key="10">
    <source>
        <dbReference type="ARBA" id="ARBA00066767"/>
    </source>
</evidence>
<comment type="catalytic activity">
    <reaction evidence="7 15">
        <text>N-terminal L-lysyl-[protein] + L-leucyl-tRNA(Leu) = N-terminal L-leucyl-L-lysyl-[protein] + tRNA(Leu) + H(+)</text>
        <dbReference type="Rhea" id="RHEA:12340"/>
        <dbReference type="Rhea" id="RHEA-COMP:9613"/>
        <dbReference type="Rhea" id="RHEA-COMP:9622"/>
        <dbReference type="Rhea" id="RHEA-COMP:12670"/>
        <dbReference type="Rhea" id="RHEA-COMP:12671"/>
        <dbReference type="ChEBI" id="CHEBI:15378"/>
        <dbReference type="ChEBI" id="CHEBI:65249"/>
        <dbReference type="ChEBI" id="CHEBI:78442"/>
        <dbReference type="ChEBI" id="CHEBI:78494"/>
        <dbReference type="ChEBI" id="CHEBI:133043"/>
        <dbReference type="EC" id="2.3.2.6"/>
    </reaction>
</comment>
<evidence type="ECO:0000256" key="8">
    <source>
        <dbReference type="ARBA" id="ARBA00054043"/>
    </source>
</evidence>
<comment type="subcellular location">
    <subcellularLocation>
        <location evidence="1 15">Cytoplasm</location>
    </subcellularLocation>
</comment>
<evidence type="ECO:0000256" key="4">
    <source>
        <dbReference type="ARBA" id="ARBA00023315"/>
    </source>
</evidence>
<dbReference type="EC" id="2.3.2.6" evidence="10 15"/>
<evidence type="ECO:0000256" key="1">
    <source>
        <dbReference type="ARBA" id="ARBA00004496"/>
    </source>
</evidence>
<dbReference type="Pfam" id="PF03588">
    <property type="entry name" value="Leu_Phe_trans"/>
    <property type="match status" value="1"/>
</dbReference>
<dbReference type="HAMAP" id="MF_00688">
    <property type="entry name" value="Leu_Phe_trans"/>
    <property type="match status" value="1"/>
</dbReference>
<dbReference type="AlphaFoldDB" id="A0AAN1T0Z0"/>
<dbReference type="GO" id="GO:0005737">
    <property type="term" value="C:cytoplasm"/>
    <property type="evidence" value="ECO:0007669"/>
    <property type="project" value="UniProtKB-SubCell"/>
</dbReference>
<comment type="function">
    <text evidence="8 15">Functions in the N-end rule pathway of protein degradation where it conjugates Leu, Phe and, less efficiently, Met from aminoacyl-tRNAs to the N-termini of proteins containing an N-terminal arginine or lysine.</text>
</comment>
<sequence>MIPWLTDSTDFPPVELALRSPNGLLAAGGDLSVPRLLSAYRHGIFPWFNPDEPILWWSPDPRMVLIPSEFKISRSLGRILRNGRHEVRFDTAFEQVMRACAAPREGASGTWIHDEMIAAYCALHELGYAHSVETWVDGELAGGLYGMGIGRMFYGESMFSRRTDASKIALAHLTRQLDRWQFGMIDCQMNTPHLASLGAREIPRAEFIARLQELIHCEPVTNWEFDPDLFR</sequence>
<dbReference type="KEGG" id="fku:FGKAn22_19240"/>
<name>A0AAN1T0Z0_9PROT</name>
<dbReference type="SUPFAM" id="SSF55729">
    <property type="entry name" value="Acyl-CoA N-acyltransferases (Nat)"/>
    <property type="match status" value="1"/>
</dbReference>
<reference evidence="16 17" key="1">
    <citation type="submission" date="2019-03" db="EMBL/GenBank/DDBJ databases">
        <title>Complete genome sequence of Ferrigenium kumadai strain An22, a microaerophilic iron-oxidizing bacterium isolated from a paddy field soil.</title>
        <authorList>
            <person name="Watanabe T."/>
            <person name="Asakawa S."/>
        </authorList>
    </citation>
    <scope>NUCLEOTIDE SEQUENCE [LARGE SCALE GENOMIC DNA]</scope>
    <source>
        <strain evidence="16 17">An22</strain>
    </source>
</reference>
<evidence type="ECO:0000256" key="14">
    <source>
        <dbReference type="ARBA" id="ARBA00083640"/>
    </source>
</evidence>
<dbReference type="Gene3D" id="3.30.70.3550">
    <property type="entry name" value="Leucyl/phenylalanyl-tRNA-protein transferase, N-terminal domain"/>
    <property type="match status" value="1"/>
</dbReference>
<dbReference type="Proteomes" id="UP001319121">
    <property type="component" value="Chromosome"/>
</dbReference>
<dbReference type="EMBL" id="AP019536">
    <property type="protein sequence ID" value="BBJ00232.1"/>
    <property type="molecule type" value="Genomic_DNA"/>
</dbReference>
<evidence type="ECO:0000256" key="15">
    <source>
        <dbReference type="HAMAP-Rule" id="MF_00688"/>
    </source>
</evidence>
<dbReference type="InterPro" id="IPR042203">
    <property type="entry name" value="Leu/Phe-tRNA_Trfase_C"/>
</dbReference>
<evidence type="ECO:0000256" key="13">
    <source>
        <dbReference type="ARBA" id="ARBA00077165"/>
    </source>
</evidence>
<evidence type="ECO:0000256" key="12">
    <source>
        <dbReference type="ARBA" id="ARBA00077136"/>
    </source>
</evidence>
<evidence type="ECO:0000256" key="7">
    <source>
        <dbReference type="ARBA" id="ARBA00051538"/>
    </source>
</evidence>
<dbReference type="PANTHER" id="PTHR30098">
    <property type="entry name" value="LEUCYL/PHENYLALANYL-TRNA--PROTEIN TRANSFERASE"/>
    <property type="match status" value="1"/>
</dbReference>
<dbReference type="GO" id="GO:0008914">
    <property type="term" value="F:leucyl-tRNA--protein transferase activity"/>
    <property type="evidence" value="ECO:0007669"/>
    <property type="project" value="UniProtKB-UniRule"/>
</dbReference>
<organism evidence="16 17">
    <name type="scientific">Ferrigenium kumadai</name>
    <dbReference type="NCBI Taxonomy" id="1682490"/>
    <lineage>
        <taxon>Bacteria</taxon>
        <taxon>Pseudomonadati</taxon>
        <taxon>Pseudomonadota</taxon>
        <taxon>Betaproteobacteria</taxon>
        <taxon>Nitrosomonadales</taxon>
        <taxon>Gallionellaceae</taxon>
        <taxon>Ferrigenium</taxon>
    </lineage>
</organism>
<comment type="catalytic activity">
    <reaction evidence="5 15">
        <text>L-phenylalanyl-tRNA(Phe) + an N-terminal L-alpha-aminoacyl-[protein] = an N-terminal L-phenylalanyl-L-alpha-aminoacyl-[protein] + tRNA(Phe)</text>
        <dbReference type="Rhea" id="RHEA:43632"/>
        <dbReference type="Rhea" id="RHEA-COMP:9668"/>
        <dbReference type="Rhea" id="RHEA-COMP:9699"/>
        <dbReference type="Rhea" id="RHEA-COMP:10636"/>
        <dbReference type="Rhea" id="RHEA-COMP:10637"/>
        <dbReference type="ChEBI" id="CHEBI:78442"/>
        <dbReference type="ChEBI" id="CHEBI:78531"/>
        <dbReference type="ChEBI" id="CHEBI:78597"/>
        <dbReference type="ChEBI" id="CHEBI:83561"/>
        <dbReference type="EC" id="2.3.2.6"/>
    </reaction>
</comment>
<keyword evidence="4 15" id="KW-0012">Acyltransferase</keyword>